<dbReference type="EMBL" id="PPEA01000261">
    <property type="protein sequence ID" value="PQM47882.1"/>
    <property type="molecule type" value="Genomic_DNA"/>
</dbReference>
<evidence type="ECO:0000256" key="2">
    <source>
        <dbReference type="ARBA" id="ARBA00022643"/>
    </source>
</evidence>
<protein>
    <submittedName>
        <fullName evidence="7">Nitrilotriacetate monooxygenase component A</fullName>
        <ecNumber evidence="7">1.14.14.10</ecNumber>
    </submittedName>
</protein>
<reference evidence="7 8" key="1">
    <citation type="journal article" date="2017" name="Int. J. Syst. Evol. Microbiol.">
        <title>Mycobacterium talmoniae sp. nov., a slowly growing mycobacterium isolated from human respiratory samples.</title>
        <authorList>
            <person name="Davidson R.M."/>
            <person name="DeGroote M.A."/>
            <person name="Marola J.L."/>
            <person name="Buss S."/>
            <person name="Jones V."/>
            <person name="McNeil M.R."/>
            <person name="Freifeld A.G."/>
            <person name="Elaine Epperson L."/>
            <person name="Hasan N.A."/>
            <person name="Jackson M."/>
            <person name="Iwen P.C."/>
            <person name="Salfinger M."/>
            <person name="Strong M."/>
        </authorList>
    </citation>
    <scope>NUCLEOTIDE SEQUENCE [LARGE SCALE GENOMIC DNA]</scope>
    <source>
        <strain evidence="7 8">ATCC BAA-2683</strain>
    </source>
</reference>
<accession>A0A2S8BMH4</accession>
<comment type="caution">
    <text evidence="7">The sequence shown here is derived from an EMBL/GenBank/DDBJ whole genome shotgun (WGS) entry which is preliminary data.</text>
</comment>
<dbReference type="SUPFAM" id="SSF51679">
    <property type="entry name" value="Bacterial luciferase-like"/>
    <property type="match status" value="2"/>
</dbReference>
<organism evidence="7 8">
    <name type="scientific">Mycobacterium talmoniae</name>
    <dbReference type="NCBI Taxonomy" id="1858794"/>
    <lineage>
        <taxon>Bacteria</taxon>
        <taxon>Bacillati</taxon>
        <taxon>Actinomycetota</taxon>
        <taxon>Actinomycetes</taxon>
        <taxon>Mycobacteriales</taxon>
        <taxon>Mycobacteriaceae</taxon>
        <taxon>Mycobacterium</taxon>
    </lineage>
</organism>
<dbReference type="Gene3D" id="3.20.20.30">
    <property type="entry name" value="Luciferase-like domain"/>
    <property type="match status" value="2"/>
</dbReference>
<dbReference type="EC" id="1.14.14.10" evidence="7"/>
<dbReference type="GO" id="GO:0018529">
    <property type="term" value="F:nitrilotriacetate monooxygenase activity"/>
    <property type="evidence" value="ECO:0007669"/>
    <property type="project" value="UniProtKB-EC"/>
</dbReference>
<dbReference type="PANTHER" id="PTHR30011:SF16">
    <property type="entry name" value="C2H2 FINGER DOMAIN TRANSCRIPTION FACTOR (EUROFUNG)-RELATED"/>
    <property type="match status" value="1"/>
</dbReference>
<sequence length="739" mass="79287">MVSKSGQPGQPGALHLGVALDGYGWHPQAWRTPAAGSVLDGRYWTDLARTAELGLLDFLTIEDTFTVQPGRRAAIDPRRLAGRADAVLVAARIAPATRHIGLIPVATVTHTEPFHVSKAIATLDFVSGGRAGWQTRVSATAHEAALFGRRDGALDVDGLFDEATDFVEVVRRLWDSWEDDAVIRDGATGRYIDRGKLHYIDFTGKHFAVKGPSITPRPPQGQPVVTALAHTARIYEFAAGSTDLVFITPTDDASVRALLAQVHAAGGAGLQVYADVAVSFHGEAFRSDALVFTGGATDLVDLLLSWQRLGIHGARLRPAVNATDLPVIVEQVVPLLQRAGRFRTGYRDGETLRARLGLPVAPTGTRWGPDDRVPLSVLDLAPISAGGDAPTALRNTIDLARAAERWGYRRFWVAEHHFVGVASSAPAVLIGQIAAATTTIRVGAGAVQLGYTTAAAVVESFGTLAAFHPGRIDLGVGRSARRRSGTETPRPEEGPRDWREVDGLVIPPPFDLRPVLNADRARATGSVLQQPDAVTPDFVAQVDDILAMLDGSYRIDGFDVHAVPGEQTGLSPWIFGSSKGTSARLAGQRGLPFVASYHITPGTALDAVDAYRDAFVPSRYLSRPYLVVSADVVVAEDTATARHLASSYGHWVYSIRAGEGAIPYPDPDHCAPLTDEQLAVVNDRVATQFVGDPDEVADRLAALQRVTGADELVVTSIAYRHRDRLRSHELLAKRWGLGQ</sequence>
<evidence type="ECO:0000313" key="8">
    <source>
        <dbReference type="Proteomes" id="UP000238296"/>
    </source>
</evidence>
<dbReference type="InterPro" id="IPR051260">
    <property type="entry name" value="Diverse_substr_monoxygenases"/>
</dbReference>
<gene>
    <name evidence="7" type="primary">ntaA_1</name>
    <name evidence="7" type="ORF">C1Y40_01909</name>
</gene>
<keyword evidence="3 7" id="KW-0560">Oxidoreductase</keyword>
<proteinExistence type="predicted"/>
<dbReference type="InterPro" id="IPR036661">
    <property type="entry name" value="Luciferase-like_sf"/>
</dbReference>
<feature type="region of interest" description="Disordered" evidence="5">
    <location>
        <begin position="478"/>
        <end position="500"/>
    </location>
</feature>
<feature type="domain" description="Luciferase-like" evidence="6">
    <location>
        <begin position="376"/>
        <end position="481"/>
    </location>
</feature>
<keyword evidence="1" id="KW-0285">Flavoprotein</keyword>
<evidence type="ECO:0000259" key="6">
    <source>
        <dbReference type="Pfam" id="PF00296"/>
    </source>
</evidence>
<evidence type="ECO:0000256" key="3">
    <source>
        <dbReference type="ARBA" id="ARBA00023002"/>
    </source>
</evidence>
<feature type="compositionally biased region" description="Basic and acidic residues" evidence="5">
    <location>
        <begin position="489"/>
        <end position="500"/>
    </location>
</feature>
<dbReference type="PANTHER" id="PTHR30011">
    <property type="entry name" value="ALKANESULFONATE MONOOXYGENASE-RELATED"/>
    <property type="match status" value="1"/>
</dbReference>
<feature type="domain" description="Luciferase-like" evidence="6">
    <location>
        <begin position="525"/>
        <end position="706"/>
    </location>
</feature>
<dbReference type="Pfam" id="PF00296">
    <property type="entry name" value="Bac_luciferase"/>
    <property type="match status" value="3"/>
</dbReference>
<evidence type="ECO:0000256" key="5">
    <source>
        <dbReference type="SAM" id="MobiDB-lite"/>
    </source>
</evidence>
<evidence type="ECO:0000256" key="4">
    <source>
        <dbReference type="ARBA" id="ARBA00023033"/>
    </source>
</evidence>
<dbReference type="CDD" id="cd00347">
    <property type="entry name" value="Flavin_utilizing_monoxygenases"/>
    <property type="match status" value="1"/>
</dbReference>
<dbReference type="AlphaFoldDB" id="A0A2S8BMH4"/>
<keyword evidence="2" id="KW-0288">FMN</keyword>
<keyword evidence="4 7" id="KW-0503">Monooxygenase</keyword>
<evidence type="ECO:0000256" key="1">
    <source>
        <dbReference type="ARBA" id="ARBA00022630"/>
    </source>
</evidence>
<feature type="domain" description="Luciferase-like" evidence="6">
    <location>
        <begin position="39"/>
        <end position="267"/>
    </location>
</feature>
<dbReference type="Proteomes" id="UP000238296">
    <property type="component" value="Unassembled WGS sequence"/>
</dbReference>
<evidence type="ECO:0000313" key="7">
    <source>
        <dbReference type="EMBL" id="PQM47882.1"/>
    </source>
</evidence>
<name>A0A2S8BMH4_9MYCO</name>
<dbReference type="InterPro" id="IPR011251">
    <property type="entry name" value="Luciferase-like_dom"/>
</dbReference>